<dbReference type="AlphaFoldDB" id="A0ABD2CYK6"/>
<dbReference type="EMBL" id="JAYRBN010000026">
    <property type="protein sequence ID" value="KAL2749710.1"/>
    <property type="molecule type" value="Genomic_DNA"/>
</dbReference>
<organism evidence="1 2">
    <name type="scientific">Vespula maculifrons</name>
    <name type="common">Eastern yellow jacket</name>
    <name type="synonym">Wasp</name>
    <dbReference type="NCBI Taxonomy" id="7453"/>
    <lineage>
        <taxon>Eukaryota</taxon>
        <taxon>Metazoa</taxon>
        <taxon>Ecdysozoa</taxon>
        <taxon>Arthropoda</taxon>
        <taxon>Hexapoda</taxon>
        <taxon>Insecta</taxon>
        <taxon>Pterygota</taxon>
        <taxon>Neoptera</taxon>
        <taxon>Endopterygota</taxon>
        <taxon>Hymenoptera</taxon>
        <taxon>Apocrita</taxon>
        <taxon>Aculeata</taxon>
        <taxon>Vespoidea</taxon>
        <taxon>Vespidae</taxon>
        <taxon>Vespinae</taxon>
        <taxon>Vespula</taxon>
    </lineage>
</organism>
<dbReference type="Proteomes" id="UP001607303">
    <property type="component" value="Unassembled WGS sequence"/>
</dbReference>
<protein>
    <submittedName>
        <fullName evidence="1">Mucin-12-like isoform X2</fullName>
    </submittedName>
</protein>
<reference evidence="1 2" key="1">
    <citation type="journal article" date="2024" name="Ann. Entomol. Soc. Am.">
        <title>Genomic analyses of the southern and eastern yellowjacket wasps (Hymenoptera: Vespidae) reveal evolutionary signatures of social life.</title>
        <authorList>
            <person name="Catto M.A."/>
            <person name="Caine P.B."/>
            <person name="Orr S.E."/>
            <person name="Hunt B.G."/>
            <person name="Goodisman M.A.D."/>
        </authorList>
    </citation>
    <scope>NUCLEOTIDE SEQUENCE [LARGE SCALE GENOMIC DNA]</scope>
    <source>
        <strain evidence="1">232</strain>
        <tissue evidence="1">Head and thorax</tissue>
    </source>
</reference>
<sequence length="75" mass="8806">MVVAKEWREERRYKEDGYQVGRLAWILGKMLAKMCLSPTIFAFFTLVRPLVYENFNVDEPTTTRGQVQSRFLCGN</sequence>
<gene>
    <name evidence="1" type="ORF">V1477_001781</name>
</gene>
<proteinExistence type="predicted"/>
<keyword evidence="2" id="KW-1185">Reference proteome</keyword>
<evidence type="ECO:0000313" key="1">
    <source>
        <dbReference type="EMBL" id="KAL2749710.1"/>
    </source>
</evidence>
<name>A0ABD2CYK6_VESMC</name>
<comment type="caution">
    <text evidence="1">The sequence shown here is derived from an EMBL/GenBank/DDBJ whole genome shotgun (WGS) entry which is preliminary data.</text>
</comment>
<evidence type="ECO:0000313" key="2">
    <source>
        <dbReference type="Proteomes" id="UP001607303"/>
    </source>
</evidence>
<accession>A0ABD2CYK6</accession>